<accession>A0A1P8MVN7</accession>
<dbReference type="AlphaFoldDB" id="A0A1P8MVN7"/>
<dbReference type="KEGG" id="tom:BWR18_10205"/>
<protein>
    <submittedName>
        <fullName evidence="1">Uncharacterized protein</fullName>
    </submittedName>
</protein>
<name>A0A1P8MVN7_9RHOB</name>
<gene>
    <name evidence="1" type="ORF">BWR18_10205</name>
</gene>
<dbReference type="EMBL" id="CP019312">
    <property type="protein sequence ID" value="APX12009.1"/>
    <property type="molecule type" value="Genomic_DNA"/>
</dbReference>
<dbReference type="RefSeq" id="WP_076627978.1">
    <property type="nucleotide sequence ID" value="NZ_CP019312.1"/>
</dbReference>
<dbReference type="OrthoDB" id="3078238at2"/>
<evidence type="ECO:0000313" key="2">
    <source>
        <dbReference type="Proteomes" id="UP000186336"/>
    </source>
</evidence>
<proteinExistence type="predicted"/>
<reference evidence="1 2" key="1">
    <citation type="submission" date="2017-01" db="EMBL/GenBank/DDBJ databases">
        <title>Complete genome of Tateyamaria omphalii DOK1-4 isolated from seawater in Dokdo.</title>
        <authorList>
            <person name="Kim J.H."/>
            <person name="Chi W.-J."/>
        </authorList>
    </citation>
    <scope>NUCLEOTIDE SEQUENCE [LARGE SCALE GENOMIC DNA]</scope>
    <source>
        <strain evidence="1 2">DOK1-4</strain>
    </source>
</reference>
<keyword evidence="2" id="KW-1185">Reference proteome</keyword>
<organism evidence="1 2">
    <name type="scientific">Tateyamaria omphalii</name>
    <dbReference type="NCBI Taxonomy" id="299262"/>
    <lineage>
        <taxon>Bacteria</taxon>
        <taxon>Pseudomonadati</taxon>
        <taxon>Pseudomonadota</taxon>
        <taxon>Alphaproteobacteria</taxon>
        <taxon>Rhodobacterales</taxon>
        <taxon>Roseobacteraceae</taxon>
        <taxon>Tateyamaria</taxon>
    </lineage>
</organism>
<dbReference type="Proteomes" id="UP000186336">
    <property type="component" value="Chromosome"/>
</dbReference>
<sequence length="147" mass="15955">MSPDVGTAVQHDEIGEADLGDSAYGARISACWSALPEDCQSITRWLTDWNNSRYRAAELSYVRVRMGERLAVFGEPDHPALQFRGISTAAPAMAVAVHADAPGRLLVTSGAPISNLRAAIVIILLCAPFTVEDDPENLDQVLHQTRR</sequence>
<evidence type="ECO:0000313" key="1">
    <source>
        <dbReference type="EMBL" id="APX12009.1"/>
    </source>
</evidence>